<name>A0AAD7HZU4_9AGAR</name>
<proteinExistence type="predicted"/>
<dbReference type="AlphaFoldDB" id="A0AAD7HZU4"/>
<evidence type="ECO:0000313" key="5">
    <source>
        <dbReference type="Proteomes" id="UP001215280"/>
    </source>
</evidence>
<gene>
    <name evidence="4" type="ORF">DFH07DRAFT_968847</name>
</gene>
<evidence type="ECO:0000256" key="2">
    <source>
        <dbReference type="SAM" id="Phobius"/>
    </source>
</evidence>
<sequence length="287" mass="30771">MYYLQIVNIVLLTFIAYQSSSDEQKTGIALFGAQIQGSLAASVHVSMVFLGPVTPGRPIQIPPLVQLHENYTASSSWPVFGPVVPISSLEHNAVTTILDVLPSNLCLSEAQPVARSYAAISPPPTIASEFRPPPSDSPTPTTKLATTNSFSNLTVILIIFTIGCFLVFCPRRVRPVLGIQVGRFIFFVGMVEATTEVAKVLARPRRRDVEKLGEDRDEDRAEVPANVPPPATPVADPITPPRRPPPATLSTSIPDTPMIDRVAALISSAAALARGQEEDKSESGGLN</sequence>
<dbReference type="EMBL" id="JARJLG010000185">
    <property type="protein sequence ID" value="KAJ7731096.1"/>
    <property type="molecule type" value="Genomic_DNA"/>
</dbReference>
<feature type="signal peptide" evidence="3">
    <location>
        <begin position="1"/>
        <end position="21"/>
    </location>
</feature>
<evidence type="ECO:0000313" key="4">
    <source>
        <dbReference type="EMBL" id="KAJ7731096.1"/>
    </source>
</evidence>
<keyword evidence="2" id="KW-0812">Transmembrane</keyword>
<feature type="compositionally biased region" description="Pro residues" evidence="1">
    <location>
        <begin position="226"/>
        <end position="247"/>
    </location>
</feature>
<keyword evidence="2" id="KW-1133">Transmembrane helix</keyword>
<protein>
    <submittedName>
        <fullName evidence="4">Uncharacterized protein</fullName>
    </submittedName>
</protein>
<keyword evidence="3" id="KW-0732">Signal</keyword>
<organism evidence="4 5">
    <name type="scientific">Mycena maculata</name>
    <dbReference type="NCBI Taxonomy" id="230809"/>
    <lineage>
        <taxon>Eukaryota</taxon>
        <taxon>Fungi</taxon>
        <taxon>Dikarya</taxon>
        <taxon>Basidiomycota</taxon>
        <taxon>Agaricomycotina</taxon>
        <taxon>Agaricomycetes</taxon>
        <taxon>Agaricomycetidae</taxon>
        <taxon>Agaricales</taxon>
        <taxon>Marasmiineae</taxon>
        <taxon>Mycenaceae</taxon>
        <taxon>Mycena</taxon>
    </lineage>
</organism>
<comment type="caution">
    <text evidence="4">The sequence shown here is derived from an EMBL/GenBank/DDBJ whole genome shotgun (WGS) entry which is preliminary data.</text>
</comment>
<feature type="compositionally biased region" description="Basic and acidic residues" evidence="1">
    <location>
        <begin position="210"/>
        <end position="222"/>
    </location>
</feature>
<keyword evidence="2" id="KW-0472">Membrane</keyword>
<evidence type="ECO:0000256" key="1">
    <source>
        <dbReference type="SAM" id="MobiDB-lite"/>
    </source>
</evidence>
<feature type="chain" id="PRO_5041903302" evidence="3">
    <location>
        <begin position="22"/>
        <end position="287"/>
    </location>
</feature>
<dbReference type="Proteomes" id="UP001215280">
    <property type="component" value="Unassembled WGS sequence"/>
</dbReference>
<keyword evidence="5" id="KW-1185">Reference proteome</keyword>
<reference evidence="4" key="1">
    <citation type="submission" date="2023-03" db="EMBL/GenBank/DDBJ databases">
        <title>Massive genome expansion in bonnet fungi (Mycena s.s.) driven by repeated elements and novel gene families across ecological guilds.</title>
        <authorList>
            <consortium name="Lawrence Berkeley National Laboratory"/>
            <person name="Harder C.B."/>
            <person name="Miyauchi S."/>
            <person name="Viragh M."/>
            <person name="Kuo A."/>
            <person name="Thoen E."/>
            <person name="Andreopoulos B."/>
            <person name="Lu D."/>
            <person name="Skrede I."/>
            <person name="Drula E."/>
            <person name="Henrissat B."/>
            <person name="Morin E."/>
            <person name="Kohler A."/>
            <person name="Barry K."/>
            <person name="LaButti K."/>
            <person name="Morin E."/>
            <person name="Salamov A."/>
            <person name="Lipzen A."/>
            <person name="Mereny Z."/>
            <person name="Hegedus B."/>
            <person name="Baldrian P."/>
            <person name="Stursova M."/>
            <person name="Weitz H."/>
            <person name="Taylor A."/>
            <person name="Grigoriev I.V."/>
            <person name="Nagy L.G."/>
            <person name="Martin F."/>
            <person name="Kauserud H."/>
        </authorList>
    </citation>
    <scope>NUCLEOTIDE SEQUENCE</scope>
    <source>
        <strain evidence="4">CBHHK188m</strain>
    </source>
</reference>
<evidence type="ECO:0000256" key="3">
    <source>
        <dbReference type="SAM" id="SignalP"/>
    </source>
</evidence>
<feature type="region of interest" description="Disordered" evidence="1">
    <location>
        <begin position="210"/>
        <end position="254"/>
    </location>
</feature>
<feature type="transmembrane region" description="Helical" evidence="2">
    <location>
        <begin position="150"/>
        <end position="169"/>
    </location>
</feature>
<accession>A0AAD7HZU4</accession>